<proteinExistence type="predicted"/>
<keyword evidence="2" id="KW-1185">Reference proteome</keyword>
<gene>
    <name evidence="1" type="ORF">D0Y65_047354</name>
</gene>
<dbReference type="Proteomes" id="UP000289340">
    <property type="component" value="Chromosome 18"/>
</dbReference>
<protein>
    <recommendedName>
        <fullName evidence="3">F-box domain-containing protein</fullName>
    </recommendedName>
</protein>
<reference evidence="1 2" key="1">
    <citation type="submission" date="2018-09" db="EMBL/GenBank/DDBJ databases">
        <title>A high-quality reference genome of wild soybean provides a powerful tool to mine soybean genomes.</title>
        <authorList>
            <person name="Xie M."/>
            <person name="Chung C.Y.L."/>
            <person name="Li M.-W."/>
            <person name="Wong F.-L."/>
            <person name="Chan T.-F."/>
            <person name="Lam H.-M."/>
        </authorList>
    </citation>
    <scope>NUCLEOTIDE SEQUENCE [LARGE SCALE GENOMIC DNA]</scope>
    <source>
        <strain evidence="2">cv. W05</strain>
        <tissue evidence="1">Hypocotyl of etiolated seedlings</tissue>
    </source>
</reference>
<dbReference type="AlphaFoldDB" id="A0A445FNJ9"/>
<dbReference type="InterPro" id="IPR036047">
    <property type="entry name" value="F-box-like_dom_sf"/>
</dbReference>
<dbReference type="PANTHER" id="PTHR31111:SF136">
    <property type="entry name" value="F-BOX ASSOCIATED DOMAIN-CONTAINING PROTEIN"/>
    <property type="match status" value="1"/>
</dbReference>
<comment type="caution">
    <text evidence="1">The sequence shown here is derived from an EMBL/GenBank/DDBJ whole genome shotgun (WGS) entry which is preliminary data.</text>
</comment>
<name>A0A445FNJ9_GLYSO</name>
<dbReference type="SUPFAM" id="SSF81383">
    <property type="entry name" value="F-box domain"/>
    <property type="match status" value="1"/>
</dbReference>
<evidence type="ECO:0008006" key="3">
    <source>
        <dbReference type="Google" id="ProtNLM"/>
    </source>
</evidence>
<evidence type="ECO:0000313" key="2">
    <source>
        <dbReference type="Proteomes" id="UP000289340"/>
    </source>
</evidence>
<evidence type="ECO:0000313" key="1">
    <source>
        <dbReference type="EMBL" id="RZB50398.1"/>
    </source>
</evidence>
<sequence length="244" mass="28151">MGATSEKLRNHIPYDLTFFILSKLPSKSLKKFGCVHKLWTLVFQNLYFMSMFHNNFISNNHSYCDVLSLLRRPTMSSILSGFNSSLFSLSGHSSNLVEFVPPNEDPHIVLDGFGYMRGRDDYKVIIRQVHFIQNEIDKDEECLVSFDLSNEVFFPTHFPLDIPSHMYDSFDFHVVRRQLVLLNESIVLISNYADTNICYTLILGELGVKESWTKFFIVGPLAFIGEPIGVGKKDEIFFRKKTVK</sequence>
<dbReference type="PANTHER" id="PTHR31111">
    <property type="entry name" value="BNAA05G37150D PROTEIN-RELATED"/>
    <property type="match status" value="1"/>
</dbReference>
<dbReference type="EMBL" id="QZWG01000018">
    <property type="protein sequence ID" value="RZB50398.1"/>
    <property type="molecule type" value="Genomic_DNA"/>
</dbReference>
<accession>A0A445FNJ9</accession>
<organism evidence="1 2">
    <name type="scientific">Glycine soja</name>
    <name type="common">Wild soybean</name>
    <dbReference type="NCBI Taxonomy" id="3848"/>
    <lineage>
        <taxon>Eukaryota</taxon>
        <taxon>Viridiplantae</taxon>
        <taxon>Streptophyta</taxon>
        <taxon>Embryophyta</taxon>
        <taxon>Tracheophyta</taxon>
        <taxon>Spermatophyta</taxon>
        <taxon>Magnoliopsida</taxon>
        <taxon>eudicotyledons</taxon>
        <taxon>Gunneridae</taxon>
        <taxon>Pentapetalae</taxon>
        <taxon>rosids</taxon>
        <taxon>fabids</taxon>
        <taxon>Fabales</taxon>
        <taxon>Fabaceae</taxon>
        <taxon>Papilionoideae</taxon>
        <taxon>50 kb inversion clade</taxon>
        <taxon>NPAAA clade</taxon>
        <taxon>indigoferoid/millettioid clade</taxon>
        <taxon>Phaseoleae</taxon>
        <taxon>Glycine</taxon>
        <taxon>Glycine subgen. Soja</taxon>
    </lineage>
</organism>